<dbReference type="AlphaFoldDB" id="A0AA40F0T3"/>
<proteinExistence type="predicted"/>
<comment type="caution">
    <text evidence="2">The sequence shown here is derived from an EMBL/GenBank/DDBJ whole genome shotgun (WGS) entry which is preliminary data.</text>
</comment>
<evidence type="ECO:0000313" key="2">
    <source>
        <dbReference type="EMBL" id="KAK0749150.1"/>
    </source>
</evidence>
<evidence type="ECO:0000313" key="3">
    <source>
        <dbReference type="Proteomes" id="UP001172155"/>
    </source>
</evidence>
<keyword evidence="3" id="KW-1185">Reference proteome</keyword>
<name>A0AA40F0T3_9PEZI</name>
<dbReference type="EMBL" id="JAUKUD010000003">
    <property type="protein sequence ID" value="KAK0749150.1"/>
    <property type="molecule type" value="Genomic_DNA"/>
</dbReference>
<feature type="region of interest" description="Disordered" evidence="1">
    <location>
        <begin position="1"/>
        <end position="21"/>
    </location>
</feature>
<organism evidence="2 3">
    <name type="scientific">Schizothecium vesticola</name>
    <dbReference type="NCBI Taxonomy" id="314040"/>
    <lineage>
        <taxon>Eukaryota</taxon>
        <taxon>Fungi</taxon>
        <taxon>Dikarya</taxon>
        <taxon>Ascomycota</taxon>
        <taxon>Pezizomycotina</taxon>
        <taxon>Sordariomycetes</taxon>
        <taxon>Sordariomycetidae</taxon>
        <taxon>Sordariales</taxon>
        <taxon>Schizotheciaceae</taxon>
        <taxon>Schizothecium</taxon>
    </lineage>
</organism>
<feature type="region of interest" description="Disordered" evidence="1">
    <location>
        <begin position="59"/>
        <end position="85"/>
    </location>
</feature>
<gene>
    <name evidence="2" type="ORF">B0T18DRAFT_320746</name>
</gene>
<dbReference type="Proteomes" id="UP001172155">
    <property type="component" value="Unassembled WGS sequence"/>
</dbReference>
<protein>
    <submittedName>
        <fullName evidence="2">Uncharacterized protein</fullName>
    </submittedName>
</protein>
<sequence>MGRSYSKKNTSAGGVPPKQWSAVRPHKYCGQLDAANTGTKKKPNKAQHCKQCMEIKAAQAKEVQRDTADRRQEKMDWGAGGEEEE</sequence>
<evidence type="ECO:0000256" key="1">
    <source>
        <dbReference type="SAM" id="MobiDB-lite"/>
    </source>
</evidence>
<feature type="compositionally biased region" description="Basic and acidic residues" evidence="1">
    <location>
        <begin position="62"/>
        <end position="76"/>
    </location>
</feature>
<reference evidence="2" key="1">
    <citation type="submission" date="2023-06" db="EMBL/GenBank/DDBJ databases">
        <title>Genome-scale phylogeny and comparative genomics of the fungal order Sordariales.</title>
        <authorList>
            <consortium name="Lawrence Berkeley National Laboratory"/>
            <person name="Hensen N."/>
            <person name="Bonometti L."/>
            <person name="Westerberg I."/>
            <person name="Brannstrom I.O."/>
            <person name="Guillou S."/>
            <person name="Cros-Aarteil S."/>
            <person name="Calhoun S."/>
            <person name="Haridas S."/>
            <person name="Kuo A."/>
            <person name="Mondo S."/>
            <person name="Pangilinan J."/>
            <person name="Riley R."/>
            <person name="LaButti K."/>
            <person name="Andreopoulos B."/>
            <person name="Lipzen A."/>
            <person name="Chen C."/>
            <person name="Yanf M."/>
            <person name="Daum C."/>
            <person name="Ng V."/>
            <person name="Clum A."/>
            <person name="Steindorff A."/>
            <person name="Ohm R."/>
            <person name="Martin F."/>
            <person name="Silar P."/>
            <person name="Natvig D."/>
            <person name="Lalanne C."/>
            <person name="Gautier V."/>
            <person name="Ament-velasquez S.L."/>
            <person name="Kruys A."/>
            <person name="Hutchinson M.I."/>
            <person name="Powell A.J."/>
            <person name="Barry K."/>
            <person name="Miller A.N."/>
            <person name="Grigoriev I.V."/>
            <person name="Debuchy R."/>
            <person name="Gladieux P."/>
            <person name="Thoren M.H."/>
            <person name="Johannesson H."/>
        </authorList>
    </citation>
    <scope>NUCLEOTIDE SEQUENCE</scope>
    <source>
        <strain evidence="2">SMH3187-1</strain>
    </source>
</reference>
<accession>A0AA40F0T3</accession>